<dbReference type="GO" id="GO:0006355">
    <property type="term" value="P:regulation of DNA-templated transcription"/>
    <property type="evidence" value="ECO:0007669"/>
    <property type="project" value="InterPro"/>
</dbReference>
<gene>
    <name evidence="7" type="ORF">METZ01_LOCUS360226</name>
</gene>
<dbReference type="GO" id="GO:0003677">
    <property type="term" value="F:DNA binding"/>
    <property type="evidence" value="ECO:0007669"/>
    <property type="project" value="UniProtKB-KW"/>
</dbReference>
<dbReference type="PROSITE" id="PS50043">
    <property type="entry name" value="HTH_LUXR_2"/>
    <property type="match status" value="1"/>
</dbReference>
<accession>A0A382SCV3</accession>
<protein>
    <recommendedName>
        <fullName evidence="8">DNA-binding response regulator</fullName>
    </recommendedName>
</protein>
<evidence type="ECO:0000259" key="5">
    <source>
        <dbReference type="PROSITE" id="PS50043"/>
    </source>
</evidence>
<evidence type="ECO:0000259" key="6">
    <source>
        <dbReference type="PROSITE" id="PS50110"/>
    </source>
</evidence>
<dbReference type="CDD" id="cd06170">
    <property type="entry name" value="LuxR_C_like"/>
    <property type="match status" value="1"/>
</dbReference>
<dbReference type="PROSITE" id="PS00622">
    <property type="entry name" value="HTH_LUXR_1"/>
    <property type="match status" value="1"/>
</dbReference>
<organism evidence="7">
    <name type="scientific">marine metagenome</name>
    <dbReference type="NCBI Taxonomy" id="408172"/>
    <lineage>
        <taxon>unclassified sequences</taxon>
        <taxon>metagenomes</taxon>
        <taxon>ecological metagenomes</taxon>
    </lineage>
</organism>
<dbReference type="Gene3D" id="3.40.50.2300">
    <property type="match status" value="1"/>
</dbReference>
<proteinExistence type="predicted"/>
<keyword evidence="1" id="KW-0597">Phosphoprotein</keyword>
<evidence type="ECO:0000313" key="7">
    <source>
        <dbReference type="EMBL" id="SVD07372.1"/>
    </source>
</evidence>
<feature type="domain" description="HTH luxR-type" evidence="5">
    <location>
        <begin position="147"/>
        <end position="212"/>
    </location>
</feature>
<name>A0A382SCV3_9ZZZZ</name>
<feature type="domain" description="Response regulatory" evidence="6">
    <location>
        <begin position="8"/>
        <end position="124"/>
    </location>
</feature>
<keyword evidence="3" id="KW-0238">DNA-binding</keyword>
<dbReference type="InterPro" id="IPR011006">
    <property type="entry name" value="CheY-like_superfamily"/>
</dbReference>
<keyword evidence="4" id="KW-0804">Transcription</keyword>
<evidence type="ECO:0000256" key="4">
    <source>
        <dbReference type="ARBA" id="ARBA00023163"/>
    </source>
</evidence>
<dbReference type="AlphaFoldDB" id="A0A382SCV3"/>
<dbReference type="InterPro" id="IPR001789">
    <property type="entry name" value="Sig_transdc_resp-reg_receiver"/>
</dbReference>
<dbReference type="PANTHER" id="PTHR43214">
    <property type="entry name" value="TWO-COMPONENT RESPONSE REGULATOR"/>
    <property type="match status" value="1"/>
</dbReference>
<dbReference type="InterPro" id="IPR058245">
    <property type="entry name" value="NreC/VraR/RcsB-like_REC"/>
</dbReference>
<dbReference type="PROSITE" id="PS50110">
    <property type="entry name" value="RESPONSE_REGULATORY"/>
    <property type="match status" value="1"/>
</dbReference>
<dbReference type="InterPro" id="IPR000792">
    <property type="entry name" value="Tscrpt_reg_LuxR_C"/>
</dbReference>
<dbReference type="InterPro" id="IPR039420">
    <property type="entry name" value="WalR-like"/>
</dbReference>
<dbReference type="Pfam" id="PF00196">
    <property type="entry name" value="GerE"/>
    <property type="match status" value="1"/>
</dbReference>
<reference evidence="7" key="1">
    <citation type="submission" date="2018-05" db="EMBL/GenBank/DDBJ databases">
        <authorList>
            <person name="Lanie J.A."/>
            <person name="Ng W.-L."/>
            <person name="Kazmierczak K.M."/>
            <person name="Andrzejewski T.M."/>
            <person name="Davidsen T.M."/>
            <person name="Wayne K.J."/>
            <person name="Tettelin H."/>
            <person name="Glass J.I."/>
            <person name="Rusch D."/>
            <person name="Podicherti R."/>
            <person name="Tsui H.-C.T."/>
            <person name="Winkler M.E."/>
        </authorList>
    </citation>
    <scope>NUCLEOTIDE SEQUENCE</scope>
</reference>
<dbReference type="PRINTS" id="PR00038">
    <property type="entry name" value="HTHLUXR"/>
</dbReference>
<evidence type="ECO:0000256" key="3">
    <source>
        <dbReference type="ARBA" id="ARBA00023125"/>
    </source>
</evidence>
<evidence type="ECO:0000256" key="1">
    <source>
        <dbReference type="ARBA" id="ARBA00022553"/>
    </source>
</evidence>
<dbReference type="SMART" id="SM00448">
    <property type="entry name" value="REC"/>
    <property type="match status" value="1"/>
</dbReference>
<dbReference type="Pfam" id="PF00072">
    <property type="entry name" value="Response_reg"/>
    <property type="match status" value="1"/>
</dbReference>
<sequence length="219" mass="23992">MAATDKLKILIVDDHDIVRKGLAMLVSRQEDLSVVAEAGTVAEAVEKAHESVPDVVVMDIRLPDGSGIEACREIRDENGDIKVLMLTSYSDEEAVMGSIMAGASGYLLKEIRSQEIVDAIRKVGSGQSLLDPSVTASVLERVRRGKEEDVLAQLTEQEQKILELIADGQTNREIAGQINLSDKTVKNYVSNILGKLEVSRRSQAAAFLAERRARREYNS</sequence>
<dbReference type="PANTHER" id="PTHR43214:SF24">
    <property type="entry name" value="TRANSCRIPTIONAL REGULATORY PROTEIN NARL-RELATED"/>
    <property type="match status" value="1"/>
</dbReference>
<evidence type="ECO:0000256" key="2">
    <source>
        <dbReference type="ARBA" id="ARBA00023015"/>
    </source>
</evidence>
<evidence type="ECO:0008006" key="8">
    <source>
        <dbReference type="Google" id="ProtNLM"/>
    </source>
</evidence>
<keyword evidence="2" id="KW-0805">Transcription regulation</keyword>
<dbReference type="SUPFAM" id="SSF52172">
    <property type="entry name" value="CheY-like"/>
    <property type="match status" value="1"/>
</dbReference>
<dbReference type="CDD" id="cd17535">
    <property type="entry name" value="REC_NarL-like"/>
    <property type="match status" value="1"/>
</dbReference>
<dbReference type="EMBL" id="UINC01127931">
    <property type="protein sequence ID" value="SVD07372.1"/>
    <property type="molecule type" value="Genomic_DNA"/>
</dbReference>
<dbReference type="SMART" id="SM00421">
    <property type="entry name" value="HTH_LUXR"/>
    <property type="match status" value="1"/>
</dbReference>
<dbReference type="GO" id="GO:0000160">
    <property type="term" value="P:phosphorelay signal transduction system"/>
    <property type="evidence" value="ECO:0007669"/>
    <property type="project" value="InterPro"/>
</dbReference>